<protein>
    <submittedName>
        <fullName evidence="2">Uncharacterized protein</fullName>
    </submittedName>
</protein>
<reference evidence="2 3" key="1">
    <citation type="journal article" date="2014" name="Agronomy (Basel)">
        <title>A Draft Genome Sequence for Ensete ventricosum, the Drought-Tolerant Tree Against Hunger.</title>
        <authorList>
            <person name="Harrison J."/>
            <person name="Moore K.A."/>
            <person name="Paszkiewicz K."/>
            <person name="Jones T."/>
            <person name="Grant M."/>
            <person name="Ambacheew D."/>
            <person name="Muzemil S."/>
            <person name="Studholme D.J."/>
        </authorList>
    </citation>
    <scope>NUCLEOTIDE SEQUENCE [LARGE SCALE GENOMIC DNA]</scope>
</reference>
<organism evidence="2 3">
    <name type="scientific">Ensete ventricosum</name>
    <name type="common">Abyssinian banana</name>
    <name type="synonym">Musa ensete</name>
    <dbReference type="NCBI Taxonomy" id="4639"/>
    <lineage>
        <taxon>Eukaryota</taxon>
        <taxon>Viridiplantae</taxon>
        <taxon>Streptophyta</taxon>
        <taxon>Embryophyta</taxon>
        <taxon>Tracheophyta</taxon>
        <taxon>Spermatophyta</taxon>
        <taxon>Magnoliopsida</taxon>
        <taxon>Liliopsida</taxon>
        <taxon>Zingiberales</taxon>
        <taxon>Musaceae</taxon>
        <taxon>Ensete</taxon>
    </lineage>
</organism>
<feature type="compositionally biased region" description="Basic and acidic residues" evidence="1">
    <location>
        <begin position="111"/>
        <end position="134"/>
    </location>
</feature>
<proteinExistence type="predicted"/>
<evidence type="ECO:0000256" key="1">
    <source>
        <dbReference type="SAM" id="MobiDB-lite"/>
    </source>
</evidence>
<feature type="region of interest" description="Disordered" evidence="1">
    <location>
        <begin position="110"/>
        <end position="134"/>
    </location>
</feature>
<dbReference type="AlphaFoldDB" id="A0A427A473"/>
<dbReference type="Proteomes" id="UP000287651">
    <property type="component" value="Unassembled WGS sequence"/>
</dbReference>
<sequence>MVQRIVVEYFAAIQHIRRCPVRERSCGGIIRSYWELHLDEGLWIQGVNAMVLQRRVFSVCTSNLTSDESLRHQHMRVVYHRGRSQIASTSESHGGDLIIQRYEQNDQGELLGEHRGVEAGGRKGRGSDDESRGA</sequence>
<accession>A0A427A473</accession>
<name>A0A427A473_ENSVE</name>
<evidence type="ECO:0000313" key="3">
    <source>
        <dbReference type="Proteomes" id="UP000287651"/>
    </source>
</evidence>
<dbReference type="EMBL" id="AMZH03003838">
    <property type="protein sequence ID" value="RRT71001.1"/>
    <property type="molecule type" value="Genomic_DNA"/>
</dbReference>
<gene>
    <name evidence="2" type="ORF">B296_00023805</name>
</gene>
<evidence type="ECO:0000313" key="2">
    <source>
        <dbReference type="EMBL" id="RRT71001.1"/>
    </source>
</evidence>
<comment type="caution">
    <text evidence="2">The sequence shown here is derived from an EMBL/GenBank/DDBJ whole genome shotgun (WGS) entry which is preliminary data.</text>
</comment>